<dbReference type="Proteomes" id="UP000664056">
    <property type="component" value="Unassembled WGS sequence"/>
</dbReference>
<dbReference type="EMBL" id="JAFKOQ010000001">
    <property type="protein sequence ID" value="MBN8120113.1"/>
    <property type="molecule type" value="Genomic_DNA"/>
</dbReference>
<protein>
    <submittedName>
        <fullName evidence="5">Polysaccharide export protein</fullName>
    </submittedName>
</protein>
<dbReference type="Gene3D" id="3.10.560.10">
    <property type="entry name" value="Outer membrane lipoprotein wza domain like"/>
    <property type="match status" value="1"/>
</dbReference>
<evidence type="ECO:0000256" key="1">
    <source>
        <dbReference type="ARBA" id="ARBA00022729"/>
    </source>
</evidence>
<feature type="domain" description="Polysaccharide export protein N-terminal" evidence="3">
    <location>
        <begin position="25"/>
        <end position="99"/>
    </location>
</feature>
<evidence type="ECO:0000259" key="3">
    <source>
        <dbReference type="Pfam" id="PF02563"/>
    </source>
</evidence>
<dbReference type="Pfam" id="PF10531">
    <property type="entry name" value="SLBB"/>
    <property type="match status" value="1"/>
</dbReference>
<dbReference type="PANTHER" id="PTHR33619:SF3">
    <property type="entry name" value="POLYSACCHARIDE EXPORT PROTEIN GFCE-RELATED"/>
    <property type="match status" value="1"/>
</dbReference>
<evidence type="ECO:0000313" key="5">
    <source>
        <dbReference type="EMBL" id="HAS8539638.1"/>
    </source>
</evidence>
<reference evidence="6" key="3">
    <citation type="submission" date="2021-03" db="EMBL/GenBank/DDBJ databases">
        <title>Study of the foodborne Vibrio vulnificus isolates from China.</title>
        <authorList>
            <person name="Zheng Z."/>
            <person name="Ye L."/>
        </authorList>
    </citation>
    <scope>NUCLEOTIDE SEQUENCE</scope>
    <source>
        <strain evidence="6">Vv1582</strain>
    </source>
</reference>
<gene>
    <name evidence="5" type="ORF">I7730_07535</name>
    <name evidence="6" type="ORF">J0J18_00095</name>
</gene>
<dbReference type="Gene3D" id="3.30.1950.10">
    <property type="entry name" value="wza like domain"/>
    <property type="match status" value="1"/>
</dbReference>
<comment type="caution">
    <text evidence="5">The sequence shown here is derived from an EMBL/GenBank/DDBJ whole genome shotgun (WGS) entry which is preliminary data.</text>
</comment>
<organism evidence="5">
    <name type="scientific">Vibrio vulnificus</name>
    <dbReference type="NCBI Taxonomy" id="672"/>
    <lineage>
        <taxon>Bacteria</taxon>
        <taxon>Pseudomonadati</taxon>
        <taxon>Pseudomonadota</taxon>
        <taxon>Gammaproteobacteria</taxon>
        <taxon>Vibrionales</taxon>
        <taxon>Vibrionaceae</taxon>
        <taxon>Vibrio</taxon>
    </lineage>
</organism>
<dbReference type="InterPro" id="IPR049712">
    <property type="entry name" value="Poly_export"/>
</dbReference>
<name>A0A087ICP9_VIBVL</name>
<feature type="chain" id="PRO_5014503617" evidence="2">
    <location>
        <begin position="22"/>
        <end position="177"/>
    </location>
</feature>
<proteinExistence type="predicted"/>
<evidence type="ECO:0000259" key="4">
    <source>
        <dbReference type="Pfam" id="PF10531"/>
    </source>
</evidence>
<dbReference type="InterPro" id="IPR003715">
    <property type="entry name" value="Poly_export_N"/>
</dbReference>
<keyword evidence="1 2" id="KW-0732">Signal</keyword>
<dbReference type="GO" id="GO:0015159">
    <property type="term" value="F:polysaccharide transmembrane transporter activity"/>
    <property type="evidence" value="ECO:0007669"/>
    <property type="project" value="InterPro"/>
</dbReference>
<feature type="domain" description="Soluble ligand binding" evidence="4">
    <location>
        <begin position="105"/>
        <end position="153"/>
    </location>
</feature>
<dbReference type="Proteomes" id="UP000863257">
    <property type="component" value="Unassembled WGS sequence"/>
</dbReference>
<dbReference type="InterPro" id="IPR019554">
    <property type="entry name" value="Soluble_ligand-bd"/>
</dbReference>
<sequence length="177" mass="19466">MKFLLKVLLGLSLILAPYVSASISDAGYQLNSGDSISILVYGEDDLSIPNILLTSDGQIDYPYLGRVLVKGKTPRELKEEIEQKLKGDYLVNPKVMVSINKFRAFYVNGEVRRPGSFEYQPGLTIEKAIAIAGGLTDRASRSNIHLTQSQNGETIKKVSLSQKVSPGDIVVIEQSFF</sequence>
<feature type="signal peptide" evidence="2">
    <location>
        <begin position="1"/>
        <end position="21"/>
    </location>
</feature>
<reference evidence="5" key="2">
    <citation type="submission" date="2019-01" db="EMBL/GenBank/DDBJ databases">
        <authorList>
            <consortium name="NCBI Pathogen Detection Project"/>
        </authorList>
    </citation>
    <scope>NUCLEOTIDE SEQUENCE</scope>
    <source>
        <strain evidence="5">BCW_3452</strain>
    </source>
</reference>
<dbReference type="Pfam" id="PF02563">
    <property type="entry name" value="Poly_export"/>
    <property type="match status" value="1"/>
</dbReference>
<dbReference type="PANTHER" id="PTHR33619">
    <property type="entry name" value="POLYSACCHARIDE EXPORT PROTEIN GFCE-RELATED"/>
    <property type="match status" value="1"/>
</dbReference>
<dbReference type="EMBL" id="DACRBY010000007">
    <property type="protein sequence ID" value="HAS8539638.1"/>
    <property type="molecule type" value="Genomic_DNA"/>
</dbReference>
<accession>A0A087ICP9</accession>
<dbReference type="RefSeq" id="WP_038963016.1">
    <property type="nucleotide sequence ID" value="NZ_CP014637.1"/>
</dbReference>
<evidence type="ECO:0000313" key="6">
    <source>
        <dbReference type="EMBL" id="MBN8120113.1"/>
    </source>
</evidence>
<dbReference type="OrthoDB" id="9808948at2"/>
<evidence type="ECO:0000256" key="2">
    <source>
        <dbReference type="SAM" id="SignalP"/>
    </source>
</evidence>
<dbReference type="AlphaFoldDB" id="A0A087ICP9"/>
<reference evidence="5" key="1">
    <citation type="journal article" date="2018" name="Genome Biol.">
        <title>SKESA: strategic k-mer extension for scrupulous assemblies.</title>
        <authorList>
            <person name="Souvorov A."/>
            <person name="Agarwala R."/>
            <person name="Lipman D.J."/>
        </authorList>
    </citation>
    <scope>NUCLEOTIDE SEQUENCE</scope>
    <source>
        <strain evidence="5">BCW_3452</strain>
    </source>
</reference>